<dbReference type="EnsemblProtists" id="EOD30224">
    <property type="protein sequence ID" value="EOD30224"/>
    <property type="gene ID" value="EMIHUDRAFT_233202"/>
</dbReference>
<organism evidence="2 3">
    <name type="scientific">Emiliania huxleyi (strain CCMP1516)</name>
    <dbReference type="NCBI Taxonomy" id="280463"/>
    <lineage>
        <taxon>Eukaryota</taxon>
        <taxon>Haptista</taxon>
        <taxon>Haptophyta</taxon>
        <taxon>Prymnesiophyceae</taxon>
        <taxon>Isochrysidales</taxon>
        <taxon>Noelaerhabdaceae</taxon>
        <taxon>Emiliania</taxon>
    </lineage>
</organism>
<dbReference type="HOGENOM" id="CLU_2113591_0_0_1"/>
<evidence type="ECO:0008006" key="4">
    <source>
        <dbReference type="Google" id="ProtNLM"/>
    </source>
</evidence>
<dbReference type="Proteomes" id="UP000013827">
    <property type="component" value="Unassembled WGS sequence"/>
</dbReference>
<keyword evidence="1" id="KW-0472">Membrane</keyword>
<keyword evidence="1" id="KW-0812">Transmembrane</keyword>
<reference evidence="3" key="1">
    <citation type="journal article" date="2013" name="Nature">
        <title>Pan genome of the phytoplankton Emiliania underpins its global distribution.</title>
        <authorList>
            <person name="Read B.A."/>
            <person name="Kegel J."/>
            <person name="Klute M.J."/>
            <person name="Kuo A."/>
            <person name="Lefebvre S.C."/>
            <person name="Maumus F."/>
            <person name="Mayer C."/>
            <person name="Miller J."/>
            <person name="Monier A."/>
            <person name="Salamov A."/>
            <person name="Young J."/>
            <person name="Aguilar M."/>
            <person name="Claverie J.M."/>
            <person name="Frickenhaus S."/>
            <person name="Gonzalez K."/>
            <person name="Herman E.K."/>
            <person name="Lin Y.C."/>
            <person name="Napier J."/>
            <person name="Ogata H."/>
            <person name="Sarno A.F."/>
            <person name="Shmutz J."/>
            <person name="Schroeder D."/>
            <person name="de Vargas C."/>
            <person name="Verret F."/>
            <person name="von Dassow P."/>
            <person name="Valentin K."/>
            <person name="Van de Peer Y."/>
            <person name="Wheeler G."/>
            <person name="Dacks J.B."/>
            <person name="Delwiche C.F."/>
            <person name="Dyhrman S.T."/>
            <person name="Glockner G."/>
            <person name="John U."/>
            <person name="Richards T."/>
            <person name="Worden A.Z."/>
            <person name="Zhang X."/>
            <person name="Grigoriev I.V."/>
            <person name="Allen A.E."/>
            <person name="Bidle K."/>
            <person name="Borodovsky M."/>
            <person name="Bowler C."/>
            <person name="Brownlee C."/>
            <person name="Cock J.M."/>
            <person name="Elias M."/>
            <person name="Gladyshev V.N."/>
            <person name="Groth M."/>
            <person name="Guda C."/>
            <person name="Hadaegh A."/>
            <person name="Iglesias-Rodriguez M.D."/>
            <person name="Jenkins J."/>
            <person name="Jones B.M."/>
            <person name="Lawson T."/>
            <person name="Leese F."/>
            <person name="Lindquist E."/>
            <person name="Lobanov A."/>
            <person name="Lomsadze A."/>
            <person name="Malik S.B."/>
            <person name="Marsh M.E."/>
            <person name="Mackinder L."/>
            <person name="Mock T."/>
            <person name="Mueller-Roeber B."/>
            <person name="Pagarete A."/>
            <person name="Parker M."/>
            <person name="Probert I."/>
            <person name="Quesneville H."/>
            <person name="Raines C."/>
            <person name="Rensing S.A."/>
            <person name="Riano-Pachon D.M."/>
            <person name="Richier S."/>
            <person name="Rokitta S."/>
            <person name="Shiraiwa Y."/>
            <person name="Soanes D.M."/>
            <person name="van der Giezen M."/>
            <person name="Wahlund T.M."/>
            <person name="Williams B."/>
            <person name="Wilson W."/>
            <person name="Wolfe G."/>
            <person name="Wurch L.L."/>
        </authorList>
    </citation>
    <scope>NUCLEOTIDE SEQUENCE</scope>
</reference>
<evidence type="ECO:0000256" key="1">
    <source>
        <dbReference type="SAM" id="Phobius"/>
    </source>
</evidence>
<protein>
    <recommendedName>
        <fullName evidence="4">Membrane magnesium transporter</fullName>
    </recommendedName>
</protein>
<dbReference type="GeneID" id="17275497"/>
<proteinExistence type="predicted"/>
<dbReference type="AlphaFoldDB" id="A0A0D3K389"/>
<dbReference type="STRING" id="2903.R1FAD2"/>
<dbReference type="KEGG" id="ehx:EMIHUDRAFT_233202"/>
<keyword evidence="3" id="KW-1185">Reference proteome</keyword>
<reference evidence="2" key="2">
    <citation type="submission" date="2024-10" db="UniProtKB">
        <authorList>
            <consortium name="EnsemblProtists"/>
        </authorList>
    </citation>
    <scope>IDENTIFICATION</scope>
</reference>
<feature type="transmembrane region" description="Helical" evidence="1">
    <location>
        <begin position="41"/>
        <end position="67"/>
    </location>
</feature>
<sequence length="115" mass="12937">MGVGRRFYKLAVAASVLLLAHVTVCAIQHREYLKAMQQPFTYPPVEIVLQCALVLVLGAWGVLVAFWERSAGRNEGRRPRANFVPIRTTTHLAKQTVDSLDGGPEWVHFNTRPLR</sequence>
<dbReference type="RefSeq" id="XP_005782653.1">
    <property type="nucleotide sequence ID" value="XM_005782596.1"/>
</dbReference>
<dbReference type="PaxDb" id="2903-EOD30224"/>
<evidence type="ECO:0000313" key="3">
    <source>
        <dbReference type="Proteomes" id="UP000013827"/>
    </source>
</evidence>
<evidence type="ECO:0000313" key="2">
    <source>
        <dbReference type="EnsemblProtists" id="EOD30224"/>
    </source>
</evidence>
<keyword evidence="1" id="KW-1133">Transmembrane helix</keyword>
<accession>A0A0D3K389</accession>
<name>A0A0D3K389_EMIH1</name>